<feature type="transmembrane region" description="Helical" evidence="1">
    <location>
        <begin position="78"/>
        <end position="100"/>
    </location>
</feature>
<organism evidence="2 3">
    <name type="scientific">Heterorhabditis bacteriophora</name>
    <name type="common">Entomopathogenic nematode worm</name>
    <dbReference type="NCBI Taxonomy" id="37862"/>
    <lineage>
        <taxon>Eukaryota</taxon>
        <taxon>Metazoa</taxon>
        <taxon>Ecdysozoa</taxon>
        <taxon>Nematoda</taxon>
        <taxon>Chromadorea</taxon>
        <taxon>Rhabditida</taxon>
        <taxon>Rhabditina</taxon>
        <taxon>Rhabditomorpha</taxon>
        <taxon>Strongyloidea</taxon>
        <taxon>Heterorhabditidae</taxon>
        <taxon>Heterorhabditis</taxon>
    </lineage>
</organism>
<name>A0A1I7WC91_HETBA</name>
<evidence type="ECO:0000313" key="2">
    <source>
        <dbReference type="Proteomes" id="UP000095283"/>
    </source>
</evidence>
<keyword evidence="1" id="KW-0812">Transmembrane</keyword>
<keyword evidence="2" id="KW-1185">Reference proteome</keyword>
<dbReference type="AlphaFoldDB" id="A0A1I7WC91"/>
<sequence>MRLKLETSKLLHLTPEEIESIWRLRTRNKRKNKNTITNFKVFMFQTIYISLNAITFLSKSINNLSPNFINSFFSNKKLHYYSDISFIIFLLGTYMIKLFIFRLKLALFSKVSLLYAKKMGCQTGKGNFIIYVVFKFLKKVMVANEILEHFLKIDLKLLISNRLRIELSRRLTFVTFKVIPFVSSHFLNVTKYKVCKYVLNISRLCREFSCSSLNSRHINK</sequence>
<proteinExistence type="predicted"/>
<feature type="transmembrane region" description="Helical" evidence="1">
    <location>
        <begin position="39"/>
        <end position="58"/>
    </location>
</feature>
<accession>A0A1I7WC91</accession>
<protein>
    <submittedName>
        <fullName evidence="3">Uncharacterized protein</fullName>
    </submittedName>
</protein>
<keyword evidence="1" id="KW-1133">Transmembrane helix</keyword>
<evidence type="ECO:0000256" key="1">
    <source>
        <dbReference type="SAM" id="Phobius"/>
    </source>
</evidence>
<evidence type="ECO:0000313" key="3">
    <source>
        <dbReference type="WBParaSite" id="Hba_02326"/>
    </source>
</evidence>
<dbReference type="Proteomes" id="UP000095283">
    <property type="component" value="Unplaced"/>
</dbReference>
<keyword evidence="1" id="KW-0472">Membrane</keyword>
<reference evidence="3" key="1">
    <citation type="submission" date="2016-11" db="UniProtKB">
        <authorList>
            <consortium name="WormBaseParasite"/>
        </authorList>
    </citation>
    <scope>IDENTIFICATION</scope>
</reference>
<dbReference type="WBParaSite" id="Hba_02326">
    <property type="protein sequence ID" value="Hba_02326"/>
    <property type="gene ID" value="Hba_02326"/>
</dbReference>